<evidence type="ECO:0000256" key="4">
    <source>
        <dbReference type="ARBA" id="ARBA00022801"/>
    </source>
</evidence>
<sequence>MTIRNLPVAPEAKSRPGVSCDLSPRALERWNPSIHAAAAEDQATISVFDQIGYDPWTGDGVSAKLVAGILRSLDGQDVTVNVNSPGGDMFEGLAIYNLLREYKGAVTVKVVGLAASAASIIAMAGDELQVARAGFLMIHNAWVVAAGNQNELRDIADTLAPFDAAMADIYAARTGSSPKAMQALMDAETWIGGGAAVEQGFADSLLPADEVKESGGARAQAQNAARQVELVMARQGIPRSERRKIIQEIKSGTPSAAGHGTRDAADVAFTADTTAEFIRALARFESAAN</sequence>
<evidence type="ECO:0000313" key="8">
    <source>
        <dbReference type="Proteomes" id="UP001082899"/>
    </source>
</evidence>
<dbReference type="NCBIfam" id="NF045542">
    <property type="entry name" value="Clp_rel_HeadMat"/>
    <property type="match status" value="1"/>
</dbReference>
<protein>
    <recommendedName>
        <fullName evidence="6">ATP-dependent Clp protease proteolytic subunit</fullName>
    </recommendedName>
</protein>
<dbReference type="InterPro" id="IPR029045">
    <property type="entry name" value="ClpP/crotonase-like_dom_sf"/>
</dbReference>
<evidence type="ECO:0000256" key="2">
    <source>
        <dbReference type="ARBA" id="ARBA00022490"/>
    </source>
</evidence>
<dbReference type="GO" id="GO:0006508">
    <property type="term" value="P:proteolysis"/>
    <property type="evidence" value="ECO:0007669"/>
    <property type="project" value="UniProtKB-KW"/>
</dbReference>
<dbReference type="PANTHER" id="PTHR10381:SF70">
    <property type="entry name" value="ATP-DEPENDENT CLP PROTEASE PROTEOLYTIC SUBUNIT"/>
    <property type="match status" value="1"/>
</dbReference>
<keyword evidence="3 7" id="KW-0645">Protease</keyword>
<reference evidence="7" key="1">
    <citation type="submission" date="2022-11" db="EMBL/GenBank/DDBJ databases">
        <title>Robbsia betulipollinis sp. nov., isolated from pollen of birch (Betula pendula).</title>
        <authorList>
            <person name="Shi H."/>
            <person name="Ambika Manirajan B."/>
            <person name="Ratering S."/>
            <person name="Geissler-Plaum R."/>
            <person name="Schnell S."/>
        </authorList>
    </citation>
    <scope>NUCLEOTIDE SEQUENCE</scope>
    <source>
        <strain evidence="7">Bb-Pol-6</strain>
    </source>
</reference>
<keyword evidence="8" id="KW-1185">Reference proteome</keyword>
<evidence type="ECO:0000256" key="3">
    <source>
        <dbReference type="ARBA" id="ARBA00022670"/>
    </source>
</evidence>
<dbReference type="InterPro" id="IPR001907">
    <property type="entry name" value="ClpP"/>
</dbReference>
<keyword evidence="2" id="KW-0963">Cytoplasm</keyword>
<dbReference type="PRINTS" id="PR00127">
    <property type="entry name" value="CLPPROTEASEP"/>
</dbReference>
<dbReference type="SUPFAM" id="SSF52096">
    <property type="entry name" value="ClpP/crotonase"/>
    <property type="match status" value="1"/>
</dbReference>
<gene>
    <name evidence="7" type="ORF">OVY01_00015</name>
</gene>
<organism evidence="7 8">
    <name type="scientific">Robbsia betulipollinis</name>
    <dbReference type="NCBI Taxonomy" id="2981849"/>
    <lineage>
        <taxon>Bacteria</taxon>
        <taxon>Pseudomonadati</taxon>
        <taxon>Pseudomonadota</taxon>
        <taxon>Betaproteobacteria</taxon>
        <taxon>Burkholderiales</taxon>
        <taxon>Burkholderiaceae</taxon>
        <taxon>Robbsia</taxon>
    </lineage>
</organism>
<dbReference type="RefSeq" id="WP_267844777.1">
    <property type="nucleotide sequence ID" value="NZ_JAPMXC010000001.1"/>
</dbReference>
<keyword evidence="4" id="KW-0378">Hydrolase</keyword>
<evidence type="ECO:0000313" key="7">
    <source>
        <dbReference type="EMBL" id="MCY0385649.1"/>
    </source>
</evidence>
<accession>A0ABT3ZGI7</accession>
<dbReference type="PANTHER" id="PTHR10381">
    <property type="entry name" value="ATP-DEPENDENT CLP PROTEASE PROTEOLYTIC SUBUNIT"/>
    <property type="match status" value="1"/>
</dbReference>
<comment type="caution">
    <text evidence="7">The sequence shown here is derived from an EMBL/GenBank/DDBJ whole genome shotgun (WGS) entry which is preliminary data.</text>
</comment>
<evidence type="ECO:0000256" key="6">
    <source>
        <dbReference type="RuleBase" id="RU003567"/>
    </source>
</evidence>
<dbReference type="EMBL" id="JAPMXC010000001">
    <property type="protein sequence ID" value="MCY0385649.1"/>
    <property type="molecule type" value="Genomic_DNA"/>
</dbReference>
<dbReference type="Gene3D" id="3.90.226.10">
    <property type="entry name" value="2-enoyl-CoA Hydratase, Chain A, domain 1"/>
    <property type="match status" value="1"/>
</dbReference>
<comment type="similarity">
    <text evidence="1 6">Belongs to the peptidase S14 family.</text>
</comment>
<dbReference type="InterPro" id="IPR023562">
    <property type="entry name" value="ClpP/TepA"/>
</dbReference>
<evidence type="ECO:0000256" key="5">
    <source>
        <dbReference type="ARBA" id="ARBA00022825"/>
    </source>
</evidence>
<evidence type="ECO:0000256" key="1">
    <source>
        <dbReference type="ARBA" id="ARBA00007039"/>
    </source>
</evidence>
<keyword evidence="5" id="KW-0720">Serine protease</keyword>
<name>A0ABT3ZGI7_9BURK</name>
<dbReference type="CDD" id="cd07016">
    <property type="entry name" value="S14_ClpP_1"/>
    <property type="match status" value="1"/>
</dbReference>
<proteinExistence type="inferred from homology"/>
<dbReference type="Proteomes" id="UP001082899">
    <property type="component" value="Unassembled WGS sequence"/>
</dbReference>
<dbReference type="GO" id="GO:0008233">
    <property type="term" value="F:peptidase activity"/>
    <property type="evidence" value="ECO:0007669"/>
    <property type="project" value="UniProtKB-KW"/>
</dbReference>
<dbReference type="Pfam" id="PF00574">
    <property type="entry name" value="CLP_protease"/>
    <property type="match status" value="1"/>
</dbReference>